<reference evidence="1 2" key="1">
    <citation type="submission" date="2024-08" db="EMBL/GenBank/DDBJ databases">
        <title>Draft Genome Sequence of Legionella lytica strain DSB2004, Isolated From a Fire Sprinkler System.</title>
        <authorList>
            <person name="Everhart A.D."/>
            <person name="Kidane D.T."/>
            <person name="Farone A.L."/>
            <person name="Farone M.B."/>
        </authorList>
    </citation>
    <scope>NUCLEOTIDE SEQUENCE [LARGE SCALE GENOMIC DNA]</scope>
    <source>
        <strain evidence="1 2">DSB2004</strain>
    </source>
</reference>
<gene>
    <name evidence="1" type="ORF">ACD661_03360</name>
</gene>
<evidence type="ECO:0000313" key="1">
    <source>
        <dbReference type="EMBL" id="MFJ1267593.1"/>
    </source>
</evidence>
<comment type="caution">
    <text evidence="1">The sequence shown here is derived from an EMBL/GenBank/DDBJ whole genome shotgun (WGS) entry which is preliminary data.</text>
</comment>
<proteinExistence type="predicted"/>
<dbReference type="EMBL" id="JBGORX010000001">
    <property type="protein sequence ID" value="MFJ1267593.1"/>
    <property type="molecule type" value="Genomic_DNA"/>
</dbReference>
<sequence length="362" mass="41301">MYTILISSLYPNSLIDQEIFNEEVELDRQTVKALFSECIELNVPAGSLNRTKLTQQKAELSKLMRLLKEINESEVTIVLNTHGVPGKYDIDTSFITALVQQLSAEHIKINTLYALMCDGFTKRKATDDTARYRTSISEGASPKPSSMAILRTKLNNLETKIEQFFPIKGFSSPYTPNQANSMIIKFLRNENVGETIYAHTKEQKGEDFRYLLNCIILCRNAPAPNNPAYIKASNALGILLHEIRQHINKYLNGIDEGLYKGAIPLFKEVVSFAKLSTDNLTAIHFEHQYKRWIKEYKLTSTKRLDILEGYCYYEKQIQEVKTTYSAMDDRITFFAGKISLSDEPTSGIEAEQYEAKDKRAKM</sequence>
<name>A0ABW8D4H4_9GAMM</name>
<protein>
    <submittedName>
        <fullName evidence="1">Uncharacterized protein</fullName>
    </submittedName>
</protein>
<organism evidence="1 2">
    <name type="scientific">Legionella lytica</name>
    <dbReference type="NCBI Taxonomy" id="96232"/>
    <lineage>
        <taxon>Bacteria</taxon>
        <taxon>Pseudomonadati</taxon>
        <taxon>Pseudomonadota</taxon>
        <taxon>Gammaproteobacteria</taxon>
        <taxon>Legionellales</taxon>
        <taxon>Legionellaceae</taxon>
        <taxon>Legionella</taxon>
    </lineage>
</organism>
<dbReference type="Proteomes" id="UP001615550">
    <property type="component" value="Unassembled WGS sequence"/>
</dbReference>
<keyword evidence="2" id="KW-1185">Reference proteome</keyword>
<evidence type="ECO:0000313" key="2">
    <source>
        <dbReference type="Proteomes" id="UP001615550"/>
    </source>
</evidence>
<accession>A0ABW8D4H4</accession>
<dbReference type="RefSeq" id="WP_400186297.1">
    <property type="nucleotide sequence ID" value="NZ_JBGORX010000001.1"/>
</dbReference>